<feature type="transmembrane region" description="Helical" evidence="5">
    <location>
        <begin position="148"/>
        <end position="173"/>
    </location>
</feature>
<feature type="transmembrane region" description="Helical" evidence="5">
    <location>
        <begin position="21"/>
        <end position="39"/>
    </location>
</feature>
<dbReference type="InterPro" id="IPR047817">
    <property type="entry name" value="ABC2_TM_bact-type"/>
</dbReference>
<feature type="transmembrane region" description="Helical" evidence="5">
    <location>
        <begin position="235"/>
        <end position="255"/>
    </location>
</feature>
<evidence type="ECO:0000256" key="5">
    <source>
        <dbReference type="RuleBase" id="RU361157"/>
    </source>
</evidence>
<dbReference type="GO" id="GO:0043190">
    <property type="term" value="C:ATP-binding cassette (ABC) transporter complex"/>
    <property type="evidence" value="ECO:0007669"/>
    <property type="project" value="InterPro"/>
</dbReference>
<feature type="domain" description="ABC transmembrane type-2" evidence="6">
    <location>
        <begin position="21"/>
        <end position="255"/>
    </location>
</feature>
<dbReference type="AlphaFoldDB" id="A0A7C4Y5H5"/>
<organism evidence="7">
    <name type="scientific">candidate division WOR-3 bacterium</name>
    <dbReference type="NCBI Taxonomy" id="2052148"/>
    <lineage>
        <taxon>Bacteria</taxon>
        <taxon>Bacteria division WOR-3</taxon>
    </lineage>
</organism>
<dbReference type="Pfam" id="PF01061">
    <property type="entry name" value="ABC2_membrane"/>
    <property type="match status" value="1"/>
</dbReference>
<evidence type="ECO:0000256" key="2">
    <source>
        <dbReference type="ARBA" id="ARBA00022692"/>
    </source>
</evidence>
<evidence type="ECO:0000313" key="7">
    <source>
        <dbReference type="EMBL" id="HGW91882.1"/>
    </source>
</evidence>
<dbReference type="PANTHER" id="PTHR43229">
    <property type="entry name" value="NODULATION PROTEIN J"/>
    <property type="match status" value="1"/>
</dbReference>
<sequence length="268" mass="30692">MMRIIIEEIKKNFKIMLSYPIEIFFWIVFPLLWVLPLIFQGKAMVGGLRSSSFGNLSGTEEFIPYVLIGAIFSTYMFSAVWGMGSSFRDEMYFGTLEFILSSPTPQYILLFAKAIYNTLLSTIFVIFQVLVCVIFFGLHISLFKIAPFLIILLLLLIGLYGIGFFAAALTLLVKESHGLLHLFEYVLFLFSPIRYPVEVNPVTRAVSLFIPLTYALIVIRGILLNLEFNFLRNSIMLLIIDMIILLLSIFTYAMIERSTRKKGTLAYY</sequence>
<feature type="transmembrane region" description="Helical" evidence="5">
    <location>
        <begin position="91"/>
        <end position="109"/>
    </location>
</feature>
<keyword evidence="3 5" id="KW-1133">Transmembrane helix</keyword>
<dbReference type="PANTHER" id="PTHR43229:SF6">
    <property type="entry name" value="ABC-TYPE MULTIDRUG TRANSPORT SYSTEM, PERMEASE COMPONENT"/>
    <property type="match status" value="1"/>
</dbReference>
<dbReference type="EMBL" id="DTHG01000064">
    <property type="protein sequence ID" value="HGW91882.1"/>
    <property type="molecule type" value="Genomic_DNA"/>
</dbReference>
<proteinExistence type="inferred from homology"/>
<protein>
    <recommendedName>
        <fullName evidence="5">Transport permease protein</fullName>
    </recommendedName>
</protein>
<feature type="transmembrane region" description="Helical" evidence="5">
    <location>
        <begin position="115"/>
        <end position="136"/>
    </location>
</feature>
<keyword evidence="2 5" id="KW-0812">Transmembrane</keyword>
<evidence type="ECO:0000256" key="4">
    <source>
        <dbReference type="ARBA" id="ARBA00023136"/>
    </source>
</evidence>
<keyword evidence="5" id="KW-1003">Cell membrane</keyword>
<comment type="similarity">
    <text evidence="5">Belongs to the ABC-2 integral membrane protein family.</text>
</comment>
<dbReference type="InterPro" id="IPR013525">
    <property type="entry name" value="ABC2_TM"/>
</dbReference>
<evidence type="ECO:0000256" key="1">
    <source>
        <dbReference type="ARBA" id="ARBA00004141"/>
    </source>
</evidence>
<feature type="transmembrane region" description="Helical" evidence="5">
    <location>
        <begin position="62"/>
        <end position="84"/>
    </location>
</feature>
<dbReference type="PROSITE" id="PS51012">
    <property type="entry name" value="ABC_TM2"/>
    <property type="match status" value="1"/>
</dbReference>
<keyword evidence="4 5" id="KW-0472">Membrane</keyword>
<gene>
    <name evidence="7" type="ORF">ENV67_05000</name>
</gene>
<feature type="transmembrane region" description="Helical" evidence="5">
    <location>
        <begin position="204"/>
        <end position="223"/>
    </location>
</feature>
<dbReference type="InterPro" id="IPR000412">
    <property type="entry name" value="ABC_2_transport"/>
</dbReference>
<dbReference type="GO" id="GO:0140359">
    <property type="term" value="F:ABC-type transporter activity"/>
    <property type="evidence" value="ECO:0007669"/>
    <property type="project" value="InterPro"/>
</dbReference>
<comment type="subcellular location">
    <subcellularLocation>
        <location evidence="5">Cell membrane</location>
        <topology evidence="5">Multi-pass membrane protein</topology>
    </subcellularLocation>
    <subcellularLocation>
        <location evidence="1">Membrane</location>
        <topology evidence="1">Multi-pass membrane protein</topology>
    </subcellularLocation>
</comment>
<dbReference type="InterPro" id="IPR051784">
    <property type="entry name" value="Nod_factor_ABC_transporter"/>
</dbReference>
<comment type="caution">
    <text evidence="7">The sequence shown here is derived from an EMBL/GenBank/DDBJ whole genome shotgun (WGS) entry which is preliminary data.</text>
</comment>
<evidence type="ECO:0000256" key="3">
    <source>
        <dbReference type="ARBA" id="ARBA00022989"/>
    </source>
</evidence>
<dbReference type="PIRSF" id="PIRSF006648">
    <property type="entry name" value="DrrB"/>
    <property type="match status" value="1"/>
</dbReference>
<accession>A0A7C4Y5H5</accession>
<reference evidence="7" key="1">
    <citation type="journal article" date="2020" name="mSystems">
        <title>Genome- and Community-Level Interaction Insights into Carbon Utilization and Element Cycling Functions of Hydrothermarchaeota in Hydrothermal Sediment.</title>
        <authorList>
            <person name="Zhou Z."/>
            <person name="Liu Y."/>
            <person name="Xu W."/>
            <person name="Pan J."/>
            <person name="Luo Z.H."/>
            <person name="Li M."/>
        </authorList>
    </citation>
    <scope>NUCLEOTIDE SEQUENCE [LARGE SCALE GENOMIC DNA]</scope>
    <source>
        <strain evidence="7">SpSt-780</strain>
    </source>
</reference>
<name>A0A7C4Y5H5_UNCW3</name>
<evidence type="ECO:0000259" key="6">
    <source>
        <dbReference type="PROSITE" id="PS51012"/>
    </source>
</evidence>
<keyword evidence="5" id="KW-0813">Transport</keyword>